<dbReference type="Proteomes" id="UP000027361">
    <property type="component" value="Unassembled WGS sequence"/>
</dbReference>
<dbReference type="InParanoid" id="A0A066VEQ1"/>
<accession>A0A066VEQ1</accession>
<dbReference type="OrthoDB" id="60822at2759"/>
<evidence type="ECO:0000313" key="2">
    <source>
        <dbReference type="EMBL" id="KDN39911.1"/>
    </source>
</evidence>
<organism evidence="2 3">
    <name type="scientific">Tilletiaria anomala (strain ATCC 24038 / CBS 436.72 / UBC 951)</name>
    <dbReference type="NCBI Taxonomy" id="1037660"/>
    <lineage>
        <taxon>Eukaryota</taxon>
        <taxon>Fungi</taxon>
        <taxon>Dikarya</taxon>
        <taxon>Basidiomycota</taxon>
        <taxon>Ustilaginomycotina</taxon>
        <taxon>Exobasidiomycetes</taxon>
        <taxon>Georgefischeriales</taxon>
        <taxon>Tilletiariaceae</taxon>
        <taxon>Tilletiaria</taxon>
    </lineage>
</organism>
<protein>
    <recommendedName>
        <fullName evidence="4">Rdx family-domain-containing protein</fullName>
    </recommendedName>
</protein>
<keyword evidence="1" id="KW-0676">Redox-active center</keyword>
<dbReference type="HOGENOM" id="CLU_068510_2_0_1"/>
<gene>
    <name evidence="2" type="ORF">K437DRAFT_275863</name>
</gene>
<evidence type="ECO:0008006" key="4">
    <source>
        <dbReference type="Google" id="ProtNLM"/>
    </source>
</evidence>
<evidence type="ECO:0000313" key="3">
    <source>
        <dbReference type="Proteomes" id="UP000027361"/>
    </source>
</evidence>
<dbReference type="GeneID" id="25266667"/>
<dbReference type="EMBL" id="JMSN01000098">
    <property type="protein sequence ID" value="KDN39911.1"/>
    <property type="molecule type" value="Genomic_DNA"/>
</dbReference>
<dbReference type="InterPro" id="IPR011893">
    <property type="entry name" value="Selenoprotein_Rdx-typ"/>
</dbReference>
<evidence type="ECO:0000256" key="1">
    <source>
        <dbReference type="ARBA" id="ARBA00023284"/>
    </source>
</evidence>
<dbReference type="Pfam" id="PF10262">
    <property type="entry name" value="Rdx"/>
    <property type="match status" value="1"/>
</dbReference>
<keyword evidence="3" id="KW-1185">Reference proteome</keyword>
<dbReference type="PANTHER" id="PTHR36417:SF2">
    <property type="entry name" value="SELENOPROTEIN DOMAIN PROTEIN (AFU_ORTHOLOGUE AFUA_1G05220)"/>
    <property type="match status" value="1"/>
</dbReference>
<dbReference type="OMA" id="WVSTELM"/>
<reference evidence="2 3" key="1">
    <citation type="submission" date="2014-05" db="EMBL/GenBank/DDBJ databases">
        <title>Draft genome sequence of a rare smut relative, Tilletiaria anomala UBC 951.</title>
        <authorList>
            <consortium name="DOE Joint Genome Institute"/>
            <person name="Toome M."/>
            <person name="Kuo A."/>
            <person name="Henrissat B."/>
            <person name="Lipzen A."/>
            <person name="Tritt A."/>
            <person name="Yoshinaga Y."/>
            <person name="Zane M."/>
            <person name="Barry K."/>
            <person name="Grigoriev I.V."/>
            <person name="Spatafora J.W."/>
            <person name="Aimea M.C."/>
        </authorList>
    </citation>
    <scope>NUCLEOTIDE SEQUENCE [LARGE SCALE GENOMIC DNA]</scope>
    <source>
        <strain evidence="2 3">UBC 951</strain>
    </source>
</reference>
<name>A0A066VEQ1_TILAU</name>
<dbReference type="Gene3D" id="3.40.30.10">
    <property type="entry name" value="Glutaredoxin"/>
    <property type="match status" value="1"/>
</dbReference>
<proteinExistence type="predicted"/>
<dbReference type="InterPro" id="IPR036249">
    <property type="entry name" value="Thioredoxin-like_sf"/>
</dbReference>
<dbReference type="RefSeq" id="XP_013241194.1">
    <property type="nucleotide sequence ID" value="XM_013385740.1"/>
</dbReference>
<comment type="caution">
    <text evidence="2">The sequence shown here is derived from an EMBL/GenBank/DDBJ whole genome shotgun (WGS) entry which is preliminary data.</text>
</comment>
<dbReference type="AlphaFoldDB" id="A0A066VEQ1"/>
<dbReference type="SUPFAM" id="SSF52833">
    <property type="entry name" value="Thioredoxin-like"/>
    <property type="match status" value="1"/>
</dbReference>
<sequence length="176" mass="19292">MPEGKQPTASNCDTCAPDGPLVQAPAEVASDPSTFTCPVTPGGSLFPTPSIVIEYCDRCRWQHRATWIQTELFLTFAPPKAKEPASNVSGGASIKSIMLVPLTADETAGRFRVWLLHQPKSDQAQQRQQSMQTDLVWDRKTAGAFPELKELKQLIRDKIAPGHDLGHSDKQGKRQG</sequence>
<dbReference type="PANTHER" id="PTHR36417">
    <property type="entry name" value="SELENOPROTEIN DOMAIN PROTEIN (AFU_ORTHOLOGUE AFUA_1G05220)"/>
    <property type="match status" value="1"/>
</dbReference>